<dbReference type="CDD" id="cd00077">
    <property type="entry name" value="HDc"/>
    <property type="match status" value="1"/>
</dbReference>
<gene>
    <name evidence="1" type="ORF">UW44_C0014G0023</name>
</gene>
<protein>
    <submittedName>
        <fullName evidence="1">Metal-dependent phosphohydrolase HD sub domain protein</fullName>
    </submittedName>
</protein>
<proteinExistence type="predicted"/>
<dbReference type="EMBL" id="LCIH01000014">
    <property type="protein sequence ID" value="KKT51231.1"/>
    <property type="molecule type" value="Genomic_DNA"/>
</dbReference>
<sequence>MFTRNLDFVLGQGLREVERRNGKVSGRFYHGFKHSSMVVEAVLTLALRAGLSIETRNLVVIAAAWHDVEQSLGSGKNEEESGRQASEFMGKNGYSEMEMRVVQSLISGTVCTWTDGVMHQQAENMDYVAKLLADADLCSLGASHEDFAEMSLRLMAELAKKPISTLTREELLGGWKNQVRFMTGRKFLTAEANVLMGKQFLENLEYAKKMAGL</sequence>
<organism evidence="1 2">
    <name type="scientific">Candidatus Collierbacteria bacterium GW2011_GWB2_44_22</name>
    <dbReference type="NCBI Taxonomy" id="1618387"/>
    <lineage>
        <taxon>Bacteria</taxon>
        <taxon>Candidatus Collieribacteriota</taxon>
    </lineage>
</organism>
<dbReference type="InterPro" id="IPR003607">
    <property type="entry name" value="HD/PDEase_dom"/>
</dbReference>
<dbReference type="Gene3D" id="1.10.3210.10">
    <property type="entry name" value="Hypothetical protein af1432"/>
    <property type="match status" value="1"/>
</dbReference>
<dbReference type="GO" id="GO:0016787">
    <property type="term" value="F:hydrolase activity"/>
    <property type="evidence" value="ECO:0007669"/>
    <property type="project" value="UniProtKB-KW"/>
</dbReference>
<keyword evidence="1" id="KW-0378">Hydrolase</keyword>
<evidence type="ECO:0000313" key="1">
    <source>
        <dbReference type="EMBL" id="KKT51231.1"/>
    </source>
</evidence>
<reference evidence="1 2" key="1">
    <citation type="journal article" date="2015" name="Nature">
        <title>rRNA introns, odd ribosomes, and small enigmatic genomes across a large radiation of phyla.</title>
        <authorList>
            <person name="Brown C.T."/>
            <person name="Hug L.A."/>
            <person name="Thomas B.C."/>
            <person name="Sharon I."/>
            <person name="Castelle C.J."/>
            <person name="Singh A."/>
            <person name="Wilkins M.J."/>
            <person name="Williams K.H."/>
            <person name="Banfield J.F."/>
        </authorList>
    </citation>
    <scope>NUCLEOTIDE SEQUENCE [LARGE SCALE GENOMIC DNA]</scope>
</reference>
<evidence type="ECO:0000313" key="2">
    <source>
        <dbReference type="Proteomes" id="UP000034006"/>
    </source>
</evidence>
<comment type="caution">
    <text evidence="1">The sequence shown here is derived from an EMBL/GenBank/DDBJ whole genome shotgun (WGS) entry which is preliminary data.</text>
</comment>
<dbReference type="SUPFAM" id="SSF109604">
    <property type="entry name" value="HD-domain/PDEase-like"/>
    <property type="match status" value="1"/>
</dbReference>
<dbReference type="STRING" id="1618387.UW44_C0014G0023"/>
<name>A0A0G1HVW8_9BACT</name>
<dbReference type="Proteomes" id="UP000034006">
    <property type="component" value="Unassembled WGS sequence"/>
</dbReference>
<dbReference type="AlphaFoldDB" id="A0A0G1HVW8"/>
<accession>A0A0G1HVW8</accession>